<keyword evidence="5" id="KW-1185">Reference proteome</keyword>
<evidence type="ECO:0000256" key="2">
    <source>
        <dbReference type="SAM" id="Phobius"/>
    </source>
</evidence>
<evidence type="ECO:0000313" key="5">
    <source>
        <dbReference type="Proteomes" id="UP000029121"/>
    </source>
</evidence>
<dbReference type="AlphaFoldDB" id="R0GS72"/>
<protein>
    <submittedName>
        <fullName evidence="4">Uncharacterized protein</fullName>
    </submittedName>
</protein>
<dbReference type="Proteomes" id="UP000029121">
    <property type="component" value="Unassembled WGS sequence"/>
</dbReference>
<reference evidence="5" key="1">
    <citation type="journal article" date="2013" name="Nat. Genet.">
        <title>The Capsella rubella genome and the genomic consequences of rapid mating system evolution.</title>
        <authorList>
            <person name="Slotte T."/>
            <person name="Hazzouri K.M."/>
            <person name="Agren J.A."/>
            <person name="Koenig D."/>
            <person name="Maumus F."/>
            <person name="Guo Y.L."/>
            <person name="Steige K."/>
            <person name="Platts A.E."/>
            <person name="Escobar J.S."/>
            <person name="Newman L.K."/>
            <person name="Wang W."/>
            <person name="Mandakova T."/>
            <person name="Vello E."/>
            <person name="Smith L.M."/>
            <person name="Henz S.R."/>
            <person name="Steffen J."/>
            <person name="Takuno S."/>
            <person name="Brandvain Y."/>
            <person name="Coop G."/>
            <person name="Andolfatto P."/>
            <person name="Hu T.T."/>
            <person name="Blanchette M."/>
            <person name="Clark R.M."/>
            <person name="Quesneville H."/>
            <person name="Nordborg M."/>
            <person name="Gaut B.S."/>
            <person name="Lysak M.A."/>
            <person name="Jenkins J."/>
            <person name="Grimwood J."/>
            <person name="Chapman J."/>
            <person name="Prochnik S."/>
            <person name="Shu S."/>
            <person name="Rokhsar D."/>
            <person name="Schmutz J."/>
            <person name="Weigel D."/>
            <person name="Wright S.I."/>
        </authorList>
    </citation>
    <scope>NUCLEOTIDE SEQUENCE [LARGE SCALE GENOMIC DNA]</scope>
    <source>
        <strain evidence="5">cv. Monte Gargano</strain>
    </source>
</reference>
<gene>
    <name evidence="4" type="ORF">CARUB_v10028583mg</name>
</gene>
<sequence length="127" mass="13774">MMKVGFMIVALFIVSVEISAKEISPKVSPTEHSSSPPQPENEMSPSPTMSTEYDYSSSSQFTEASDLNYTENIRKGGKKASAGDKTGIVVGAIAAVSMVGFGGGYLLKKRRENVRRSRYGYAATEFF</sequence>
<evidence type="ECO:0000256" key="1">
    <source>
        <dbReference type="SAM" id="MobiDB-lite"/>
    </source>
</evidence>
<dbReference type="PANTHER" id="PTHR36721:SF8">
    <property type="entry name" value="EARLY NODULIN-20-LIKE"/>
    <property type="match status" value="1"/>
</dbReference>
<dbReference type="STRING" id="81985.R0GS72"/>
<evidence type="ECO:0000313" key="4">
    <source>
        <dbReference type="EMBL" id="EOA15195.1"/>
    </source>
</evidence>
<feature type="compositionally biased region" description="Polar residues" evidence="1">
    <location>
        <begin position="30"/>
        <end position="60"/>
    </location>
</feature>
<dbReference type="PANTHER" id="PTHR36721">
    <property type="entry name" value="PROLINE-RICH FAMILY PROTEIN"/>
    <property type="match status" value="1"/>
</dbReference>
<evidence type="ECO:0000256" key="3">
    <source>
        <dbReference type="SAM" id="SignalP"/>
    </source>
</evidence>
<keyword evidence="2" id="KW-1133">Transmembrane helix</keyword>
<accession>R0GS72</accession>
<feature type="chain" id="PRO_5004342133" evidence="3">
    <location>
        <begin position="21"/>
        <end position="127"/>
    </location>
</feature>
<feature type="region of interest" description="Disordered" evidence="1">
    <location>
        <begin position="23"/>
        <end position="60"/>
    </location>
</feature>
<organism evidence="4 5">
    <name type="scientific">Capsella rubella</name>
    <dbReference type="NCBI Taxonomy" id="81985"/>
    <lineage>
        <taxon>Eukaryota</taxon>
        <taxon>Viridiplantae</taxon>
        <taxon>Streptophyta</taxon>
        <taxon>Embryophyta</taxon>
        <taxon>Tracheophyta</taxon>
        <taxon>Spermatophyta</taxon>
        <taxon>Magnoliopsida</taxon>
        <taxon>eudicotyledons</taxon>
        <taxon>Gunneridae</taxon>
        <taxon>Pentapetalae</taxon>
        <taxon>rosids</taxon>
        <taxon>malvids</taxon>
        <taxon>Brassicales</taxon>
        <taxon>Brassicaceae</taxon>
        <taxon>Camelineae</taxon>
        <taxon>Capsella</taxon>
    </lineage>
</organism>
<dbReference type="EMBL" id="KB870812">
    <property type="protein sequence ID" value="EOA15195.1"/>
    <property type="molecule type" value="Genomic_DNA"/>
</dbReference>
<dbReference type="KEGG" id="crb:17875775"/>
<keyword evidence="3" id="KW-0732">Signal</keyword>
<name>R0GS72_9BRAS</name>
<keyword evidence="2" id="KW-0472">Membrane</keyword>
<proteinExistence type="predicted"/>
<feature type="signal peptide" evidence="3">
    <location>
        <begin position="1"/>
        <end position="20"/>
    </location>
</feature>
<dbReference type="OrthoDB" id="784725at2759"/>
<feature type="transmembrane region" description="Helical" evidence="2">
    <location>
        <begin position="88"/>
        <end position="107"/>
    </location>
</feature>
<keyword evidence="2" id="KW-0812">Transmembrane</keyword>